<dbReference type="AlphaFoldDB" id="A0A1G6KCU8"/>
<keyword evidence="4 6" id="KW-0805">Transcription regulation</keyword>
<keyword evidence="3 6" id="KW-0694">RNA-binding</keyword>
<evidence type="ECO:0000256" key="1">
    <source>
        <dbReference type="ARBA" id="ARBA00005952"/>
    </source>
</evidence>
<dbReference type="GO" id="GO:0005829">
    <property type="term" value="C:cytosol"/>
    <property type="evidence" value="ECO:0007669"/>
    <property type="project" value="TreeGrafter"/>
</dbReference>
<sequence>MSGTWKTSNLGTSELDRLRAEMEAEQAGTPEAPKPGAQPATGKPVTAKPRGKRPAGGPQGKGGRPRTGARVAAVQALYQSEQTGESAEAVIQQFLSHRIGGGYEEGGVPEADRPLFGTIVRTAAKNGDRLDGIIANHLDADWPMMRLDPVLRALLRAACAEFAEGGGQPPARVVINEYLDIAHGFFGGEEPRFANGVLDALARSLRPEEFAAGRK</sequence>
<keyword evidence="5 6" id="KW-0804">Transcription</keyword>
<evidence type="ECO:0000256" key="4">
    <source>
        <dbReference type="ARBA" id="ARBA00023015"/>
    </source>
</evidence>
<feature type="region of interest" description="Disordered" evidence="7">
    <location>
        <begin position="1"/>
        <end position="70"/>
    </location>
</feature>
<evidence type="ECO:0000256" key="3">
    <source>
        <dbReference type="ARBA" id="ARBA00022884"/>
    </source>
</evidence>
<dbReference type="HAMAP" id="MF_00073">
    <property type="entry name" value="NusB"/>
    <property type="match status" value="1"/>
</dbReference>
<evidence type="ECO:0000313" key="9">
    <source>
        <dbReference type="EMBL" id="SDC28708.1"/>
    </source>
</evidence>
<feature type="compositionally biased region" description="Polar residues" evidence="7">
    <location>
        <begin position="1"/>
        <end position="12"/>
    </location>
</feature>
<evidence type="ECO:0000313" key="10">
    <source>
        <dbReference type="Proteomes" id="UP000198925"/>
    </source>
</evidence>
<dbReference type="InterPro" id="IPR006027">
    <property type="entry name" value="NusB_RsmB_TIM44"/>
</dbReference>
<dbReference type="GO" id="GO:0006353">
    <property type="term" value="P:DNA-templated transcription termination"/>
    <property type="evidence" value="ECO:0007669"/>
    <property type="project" value="UniProtKB-UniRule"/>
</dbReference>
<organism evidence="9 10">
    <name type="scientific">Belnapia rosea</name>
    <dbReference type="NCBI Taxonomy" id="938405"/>
    <lineage>
        <taxon>Bacteria</taxon>
        <taxon>Pseudomonadati</taxon>
        <taxon>Pseudomonadota</taxon>
        <taxon>Alphaproteobacteria</taxon>
        <taxon>Acetobacterales</taxon>
        <taxon>Roseomonadaceae</taxon>
        <taxon>Belnapia</taxon>
    </lineage>
</organism>
<feature type="domain" description="NusB/RsmB/TIM44" evidence="8">
    <location>
        <begin position="69"/>
        <end position="203"/>
    </location>
</feature>
<comment type="function">
    <text evidence="6">Involved in transcription antitermination. Required for transcription of ribosomal RNA (rRNA) genes. Binds specifically to the boxA antiterminator sequence of the ribosomal RNA (rrn) operons.</text>
</comment>
<dbReference type="PANTHER" id="PTHR11078:SF3">
    <property type="entry name" value="ANTITERMINATION NUSB DOMAIN-CONTAINING PROTEIN"/>
    <property type="match status" value="1"/>
</dbReference>
<keyword evidence="2 6" id="KW-0889">Transcription antitermination</keyword>
<gene>
    <name evidence="6" type="primary">nusB</name>
    <name evidence="9" type="ORF">SAMN04487779_1001470</name>
</gene>
<evidence type="ECO:0000256" key="2">
    <source>
        <dbReference type="ARBA" id="ARBA00022814"/>
    </source>
</evidence>
<dbReference type="Proteomes" id="UP000198925">
    <property type="component" value="Unassembled WGS sequence"/>
</dbReference>
<comment type="similarity">
    <text evidence="1 6">Belongs to the NusB family.</text>
</comment>
<dbReference type="InterPro" id="IPR035926">
    <property type="entry name" value="NusB-like_sf"/>
</dbReference>
<evidence type="ECO:0000256" key="7">
    <source>
        <dbReference type="SAM" id="MobiDB-lite"/>
    </source>
</evidence>
<dbReference type="NCBIfam" id="TIGR01951">
    <property type="entry name" value="nusB"/>
    <property type="match status" value="1"/>
</dbReference>
<dbReference type="Gene3D" id="1.10.940.10">
    <property type="entry name" value="NusB-like"/>
    <property type="match status" value="1"/>
</dbReference>
<evidence type="ECO:0000256" key="6">
    <source>
        <dbReference type="HAMAP-Rule" id="MF_00073"/>
    </source>
</evidence>
<dbReference type="EMBL" id="FMZX01000001">
    <property type="protein sequence ID" value="SDC28708.1"/>
    <property type="molecule type" value="Genomic_DNA"/>
</dbReference>
<dbReference type="GO" id="GO:0031564">
    <property type="term" value="P:transcription antitermination"/>
    <property type="evidence" value="ECO:0007669"/>
    <property type="project" value="UniProtKB-KW"/>
</dbReference>
<dbReference type="GO" id="GO:0003723">
    <property type="term" value="F:RNA binding"/>
    <property type="evidence" value="ECO:0007669"/>
    <property type="project" value="UniProtKB-UniRule"/>
</dbReference>
<dbReference type="PANTHER" id="PTHR11078">
    <property type="entry name" value="N UTILIZATION SUBSTANCE PROTEIN B-RELATED"/>
    <property type="match status" value="1"/>
</dbReference>
<dbReference type="InterPro" id="IPR011605">
    <property type="entry name" value="NusB_fam"/>
</dbReference>
<evidence type="ECO:0000256" key="5">
    <source>
        <dbReference type="ARBA" id="ARBA00023163"/>
    </source>
</evidence>
<name>A0A1G6KCU8_9PROT</name>
<keyword evidence="10" id="KW-1185">Reference proteome</keyword>
<dbReference type="STRING" id="938405.SAMN02927895_00660"/>
<reference evidence="9 10" key="1">
    <citation type="submission" date="2016-10" db="EMBL/GenBank/DDBJ databases">
        <authorList>
            <person name="de Groot N.N."/>
        </authorList>
    </citation>
    <scope>NUCLEOTIDE SEQUENCE [LARGE SCALE GENOMIC DNA]</scope>
    <source>
        <strain evidence="9 10">CPCC 100156</strain>
    </source>
</reference>
<accession>A0A1G6KCU8</accession>
<protein>
    <recommendedName>
        <fullName evidence="6">Transcription antitermination protein NusB</fullName>
    </recommendedName>
    <alternativeName>
        <fullName evidence="6">Antitermination factor NusB</fullName>
    </alternativeName>
</protein>
<evidence type="ECO:0000259" key="8">
    <source>
        <dbReference type="Pfam" id="PF01029"/>
    </source>
</evidence>
<dbReference type="Pfam" id="PF01029">
    <property type="entry name" value="NusB"/>
    <property type="match status" value="1"/>
</dbReference>
<dbReference type="SUPFAM" id="SSF48013">
    <property type="entry name" value="NusB-like"/>
    <property type="match status" value="1"/>
</dbReference>
<proteinExistence type="inferred from homology"/>